<gene>
    <name evidence="2" type="ORF">OBBRIDRAFT_826588</name>
</gene>
<proteinExistence type="predicted"/>
<name>A0A8E2AWF2_9APHY</name>
<dbReference type="Proteomes" id="UP000250043">
    <property type="component" value="Unassembled WGS sequence"/>
</dbReference>
<dbReference type="EMBL" id="KV722428">
    <property type="protein sequence ID" value="OCH89369.1"/>
    <property type="molecule type" value="Genomic_DNA"/>
</dbReference>
<evidence type="ECO:0000256" key="1">
    <source>
        <dbReference type="SAM" id="MobiDB-lite"/>
    </source>
</evidence>
<organism evidence="2 3">
    <name type="scientific">Obba rivulosa</name>
    <dbReference type="NCBI Taxonomy" id="1052685"/>
    <lineage>
        <taxon>Eukaryota</taxon>
        <taxon>Fungi</taxon>
        <taxon>Dikarya</taxon>
        <taxon>Basidiomycota</taxon>
        <taxon>Agaricomycotina</taxon>
        <taxon>Agaricomycetes</taxon>
        <taxon>Polyporales</taxon>
        <taxon>Gelatoporiaceae</taxon>
        <taxon>Obba</taxon>
    </lineage>
</organism>
<evidence type="ECO:0000313" key="3">
    <source>
        <dbReference type="Proteomes" id="UP000250043"/>
    </source>
</evidence>
<feature type="compositionally biased region" description="Basic and acidic residues" evidence="1">
    <location>
        <begin position="39"/>
        <end position="54"/>
    </location>
</feature>
<evidence type="ECO:0000313" key="2">
    <source>
        <dbReference type="EMBL" id="OCH89369.1"/>
    </source>
</evidence>
<accession>A0A8E2AWF2</accession>
<sequence>MNQRETHKASSTMVQCNVIFGDFDRVRHMHPIWKSGVLRHDRASSRNHEDERPNHPSAASRGVAADGHLPDEIPPLSSRPSTSGSELANVDYEEMMPDEMDESTKLIFSRLSPQLTSIWTNERRTAHDRFSEMDLPATPTCISNYHQVWSTRPISRPDIQSPHCHQFHNTRVVSSE</sequence>
<keyword evidence="3" id="KW-1185">Reference proteome</keyword>
<reference evidence="2 3" key="1">
    <citation type="submission" date="2016-07" db="EMBL/GenBank/DDBJ databases">
        <title>Draft genome of the white-rot fungus Obba rivulosa 3A-2.</title>
        <authorList>
            <consortium name="DOE Joint Genome Institute"/>
            <person name="Miettinen O."/>
            <person name="Riley R."/>
            <person name="Acob R."/>
            <person name="Barry K."/>
            <person name="Cullen D."/>
            <person name="De Vries R."/>
            <person name="Hainaut M."/>
            <person name="Hatakka A."/>
            <person name="Henrissat B."/>
            <person name="Hilden K."/>
            <person name="Kuo R."/>
            <person name="Labutti K."/>
            <person name="Lipzen A."/>
            <person name="Makela M.R."/>
            <person name="Sandor L."/>
            <person name="Spatafora J.W."/>
            <person name="Grigoriev I.V."/>
            <person name="Hibbett D.S."/>
        </authorList>
    </citation>
    <scope>NUCLEOTIDE SEQUENCE [LARGE SCALE GENOMIC DNA]</scope>
    <source>
        <strain evidence="2 3">3A-2</strain>
    </source>
</reference>
<feature type="region of interest" description="Disordered" evidence="1">
    <location>
        <begin position="39"/>
        <end position="85"/>
    </location>
</feature>
<protein>
    <submittedName>
        <fullName evidence="2">Uncharacterized protein</fullName>
    </submittedName>
</protein>
<dbReference type="AlphaFoldDB" id="A0A8E2AWF2"/>